<dbReference type="PANTHER" id="PTHR43194:SF2">
    <property type="entry name" value="PEROXISOMAL MEMBRANE PROTEIN LPX1"/>
    <property type="match status" value="1"/>
</dbReference>
<evidence type="ECO:0000259" key="1">
    <source>
        <dbReference type="Pfam" id="PF12697"/>
    </source>
</evidence>
<accession>A0A7W3JJ53</accession>
<dbReference type="EMBL" id="JACGWW010000002">
    <property type="protein sequence ID" value="MBA8813832.1"/>
    <property type="molecule type" value="Genomic_DNA"/>
</dbReference>
<sequence>MRLHTTTTGQGERHIGLVHGLGADGETWRPLVDRLLAAGDHTVTTLDLRGHGASDRSASYRLDDFADDVVSAFPTGLDAVVGHSLGGSVLVRAVERLRPARAVYLDPGFGLALPTTGLGGRLFWAVPQLTMGVAGALQARRGARTRAGYAPEIRASLDHAHEQFDQRMALGVFRDVAFHPVAVEAPAVPSTIVLSDDSPSVLPDALATRLESVGWELRRLPGVHHDMHLEAPDRTYEVVRDLL</sequence>
<evidence type="ECO:0000313" key="4">
    <source>
        <dbReference type="Proteomes" id="UP000321154"/>
    </source>
</evidence>
<proteinExistence type="predicted"/>
<keyword evidence="4" id="KW-1185">Reference proteome</keyword>
<dbReference type="Proteomes" id="UP000522688">
    <property type="component" value="Unassembled WGS sequence"/>
</dbReference>
<dbReference type="InterPro" id="IPR029058">
    <property type="entry name" value="AB_hydrolase_fold"/>
</dbReference>
<dbReference type="EMBL" id="BJUV01000003">
    <property type="protein sequence ID" value="GEK82193.1"/>
    <property type="molecule type" value="Genomic_DNA"/>
</dbReference>
<evidence type="ECO:0000313" key="5">
    <source>
        <dbReference type="Proteomes" id="UP000522688"/>
    </source>
</evidence>
<dbReference type="InterPro" id="IPR050228">
    <property type="entry name" value="Carboxylesterase_BioH"/>
</dbReference>
<name>A0A7W3JJ53_9MICO</name>
<keyword evidence="2" id="KW-0378">Hydrolase</keyword>
<dbReference type="GO" id="GO:0016787">
    <property type="term" value="F:hydrolase activity"/>
    <property type="evidence" value="ECO:0007669"/>
    <property type="project" value="UniProtKB-KW"/>
</dbReference>
<dbReference type="Gene3D" id="3.40.50.1820">
    <property type="entry name" value="alpha/beta hydrolase"/>
    <property type="match status" value="1"/>
</dbReference>
<reference evidence="2 4" key="1">
    <citation type="submission" date="2019-07" db="EMBL/GenBank/DDBJ databases">
        <title>Whole genome shotgun sequence of Frigoribacterium faeni NBRC 103066.</title>
        <authorList>
            <person name="Hosoyama A."/>
            <person name="Uohara A."/>
            <person name="Ohji S."/>
            <person name="Ichikawa N."/>
        </authorList>
    </citation>
    <scope>NUCLEOTIDE SEQUENCE [LARGE SCALE GENOMIC DNA]</scope>
    <source>
        <strain evidence="2 4">NBRC 103066</strain>
    </source>
</reference>
<organism evidence="3 5">
    <name type="scientific">Frigoribacterium faeni</name>
    <dbReference type="NCBI Taxonomy" id="145483"/>
    <lineage>
        <taxon>Bacteria</taxon>
        <taxon>Bacillati</taxon>
        <taxon>Actinomycetota</taxon>
        <taxon>Actinomycetes</taxon>
        <taxon>Micrococcales</taxon>
        <taxon>Microbacteriaceae</taxon>
        <taxon>Frigoribacterium</taxon>
    </lineage>
</organism>
<reference evidence="3 5" key="2">
    <citation type="submission" date="2020-07" db="EMBL/GenBank/DDBJ databases">
        <title>Sequencing the genomes of 1000 actinobacteria strains.</title>
        <authorList>
            <person name="Klenk H.-P."/>
        </authorList>
    </citation>
    <scope>NUCLEOTIDE SEQUENCE [LARGE SCALE GENOMIC DNA]</scope>
    <source>
        <strain evidence="3 5">DSM 10309</strain>
    </source>
</reference>
<dbReference type="RefSeq" id="WP_146852643.1">
    <property type="nucleotide sequence ID" value="NZ_BAAAHR010000003.1"/>
</dbReference>
<feature type="domain" description="AB hydrolase-1" evidence="1">
    <location>
        <begin position="17"/>
        <end position="237"/>
    </location>
</feature>
<protein>
    <submittedName>
        <fullName evidence="2">3-oxoadipate enol-lactone hydrolase</fullName>
    </submittedName>
    <submittedName>
        <fullName evidence="3">Pimeloyl-ACP methyl ester carboxylesterase</fullName>
    </submittedName>
</protein>
<evidence type="ECO:0000313" key="3">
    <source>
        <dbReference type="EMBL" id="MBA8813832.1"/>
    </source>
</evidence>
<dbReference type="SUPFAM" id="SSF53474">
    <property type="entry name" value="alpha/beta-Hydrolases"/>
    <property type="match status" value="1"/>
</dbReference>
<gene>
    <name evidence="2" type="primary">pca</name>
    <name evidence="3" type="ORF">FB463_002081</name>
    <name evidence="2" type="ORF">FFA01_05020</name>
</gene>
<comment type="caution">
    <text evidence="3">The sequence shown here is derived from an EMBL/GenBank/DDBJ whole genome shotgun (WGS) entry which is preliminary data.</text>
</comment>
<evidence type="ECO:0000313" key="2">
    <source>
        <dbReference type="EMBL" id="GEK82193.1"/>
    </source>
</evidence>
<dbReference type="InterPro" id="IPR000073">
    <property type="entry name" value="AB_hydrolase_1"/>
</dbReference>
<dbReference type="Proteomes" id="UP000321154">
    <property type="component" value="Unassembled WGS sequence"/>
</dbReference>
<dbReference type="Pfam" id="PF12697">
    <property type="entry name" value="Abhydrolase_6"/>
    <property type="match status" value="1"/>
</dbReference>
<dbReference type="AlphaFoldDB" id="A0A7W3JJ53"/>
<dbReference type="PANTHER" id="PTHR43194">
    <property type="entry name" value="HYDROLASE ALPHA/BETA FOLD FAMILY"/>
    <property type="match status" value="1"/>
</dbReference>
<dbReference type="OrthoDB" id="8444301at2"/>